<evidence type="ECO:0000256" key="4">
    <source>
        <dbReference type="PROSITE-ProRule" id="PRU00175"/>
    </source>
</evidence>
<dbReference type="Pfam" id="PF13639">
    <property type="entry name" value="zf-RING_2"/>
    <property type="match status" value="1"/>
</dbReference>
<feature type="region of interest" description="Disordered" evidence="5">
    <location>
        <begin position="78"/>
        <end position="136"/>
    </location>
</feature>
<dbReference type="AlphaFoldDB" id="A0AA39NIE4"/>
<comment type="caution">
    <text evidence="7">The sequence shown here is derived from an EMBL/GenBank/DDBJ whole genome shotgun (WGS) entry which is preliminary data.</text>
</comment>
<dbReference type="PANTHER" id="PTHR14155">
    <property type="entry name" value="RING FINGER DOMAIN-CONTAINING"/>
    <property type="match status" value="1"/>
</dbReference>
<dbReference type="PANTHER" id="PTHR14155:SF627">
    <property type="entry name" value="OS06G0192800 PROTEIN"/>
    <property type="match status" value="1"/>
</dbReference>
<evidence type="ECO:0000256" key="3">
    <source>
        <dbReference type="ARBA" id="ARBA00022833"/>
    </source>
</evidence>
<sequence length="253" mass="27508">MVVLILGLIVLLILPILFLFWNISPRYLGRHPLQNPTHRGGHPGMSINPEIGKLSKSVVDRIPLATYIPPPPKPKVPRAICNICPPPPPGSSTTASSKQRSRFLKIKKKTAGKPPNKPSTPSKSKGKKPDASETWEDHWEQGGYPFVVLEGNRATCAICLMDFEEPKQVVSTSEKDKGLSLKAGRSPTHGNAELKLEDAGDGAQPLRLLACGHVFHPTCLDPWLTGVSGRCPVCQRAVKLPGPSSKKKKRSGY</sequence>
<reference evidence="7" key="1">
    <citation type="submission" date="2023-06" db="EMBL/GenBank/DDBJ databases">
        <authorList>
            <consortium name="Lawrence Berkeley National Laboratory"/>
            <person name="Ahrendt S."/>
            <person name="Sahu N."/>
            <person name="Indic B."/>
            <person name="Wong-Bajracharya J."/>
            <person name="Merenyi Z."/>
            <person name="Ke H.-M."/>
            <person name="Monk M."/>
            <person name="Kocsube S."/>
            <person name="Drula E."/>
            <person name="Lipzen A."/>
            <person name="Balint B."/>
            <person name="Henrissat B."/>
            <person name="Andreopoulos B."/>
            <person name="Martin F.M."/>
            <person name="Harder C.B."/>
            <person name="Rigling D."/>
            <person name="Ford K.L."/>
            <person name="Foster G.D."/>
            <person name="Pangilinan J."/>
            <person name="Papanicolaou A."/>
            <person name="Barry K."/>
            <person name="LaButti K."/>
            <person name="Viragh M."/>
            <person name="Koriabine M."/>
            <person name="Yan M."/>
            <person name="Riley R."/>
            <person name="Champramary S."/>
            <person name="Plett K.L."/>
            <person name="Tsai I.J."/>
            <person name="Slot J."/>
            <person name="Sipos G."/>
            <person name="Plett J."/>
            <person name="Nagy L.G."/>
            <person name="Grigoriev I.V."/>
        </authorList>
    </citation>
    <scope>NUCLEOTIDE SEQUENCE</scope>
    <source>
        <strain evidence="7">CCBAS 213</strain>
    </source>
</reference>
<keyword evidence="2 4" id="KW-0863">Zinc-finger</keyword>
<dbReference type="GO" id="GO:0008270">
    <property type="term" value="F:zinc ion binding"/>
    <property type="evidence" value="ECO:0007669"/>
    <property type="project" value="UniProtKB-KW"/>
</dbReference>
<dbReference type="RefSeq" id="XP_060337029.1">
    <property type="nucleotide sequence ID" value="XM_060483575.1"/>
</dbReference>
<protein>
    <recommendedName>
        <fullName evidence="6">RING-type domain-containing protein</fullName>
    </recommendedName>
</protein>
<accession>A0AA39NIE4</accession>
<dbReference type="InterPro" id="IPR053238">
    <property type="entry name" value="RING-H2_zinc_finger"/>
</dbReference>
<name>A0AA39NIE4_ARMTA</name>
<feature type="compositionally biased region" description="Basic and acidic residues" evidence="5">
    <location>
        <begin position="127"/>
        <end position="136"/>
    </location>
</feature>
<evidence type="ECO:0000256" key="2">
    <source>
        <dbReference type="ARBA" id="ARBA00022771"/>
    </source>
</evidence>
<evidence type="ECO:0000256" key="1">
    <source>
        <dbReference type="ARBA" id="ARBA00022723"/>
    </source>
</evidence>
<evidence type="ECO:0000256" key="5">
    <source>
        <dbReference type="SAM" id="MobiDB-lite"/>
    </source>
</evidence>
<dbReference type="SUPFAM" id="SSF57850">
    <property type="entry name" value="RING/U-box"/>
    <property type="match status" value="1"/>
</dbReference>
<dbReference type="Gene3D" id="3.30.40.10">
    <property type="entry name" value="Zinc/RING finger domain, C3HC4 (zinc finger)"/>
    <property type="match status" value="1"/>
</dbReference>
<dbReference type="GeneID" id="85367123"/>
<dbReference type="Proteomes" id="UP001175211">
    <property type="component" value="Unassembled WGS sequence"/>
</dbReference>
<evidence type="ECO:0000259" key="6">
    <source>
        <dbReference type="PROSITE" id="PS50089"/>
    </source>
</evidence>
<gene>
    <name evidence="7" type="ORF">EV420DRAFT_816234</name>
</gene>
<organism evidence="7 8">
    <name type="scientific">Armillaria tabescens</name>
    <name type="common">Ringless honey mushroom</name>
    <name type="synonym">Agaricus tabescens</name>
    <dbReference type="NCBI Taxonomy" id="1929756"/>
    <lineage>
        <taxon>Eukaryota</taxon>
        <taxon>Fungi</taxon>
        <taxon>Dikarya</taxon>
        <taxon>Basidiomycota</taxon>
        <taxon>Agaricomycotina</taxon>
        <taxon>Agaricomycetes</taxon>
        <taxon>Agaricomycetidae</taxon>
        <taxon>Agaricales</taxon>
        <taxon>Marasmiineae</taxon>
        <taxon>Physalacriaceae</taxon>
        <taxon>Desarmillaria</taxon>
    </lineage>
</organism>
<dbReference type="PROSITE" id="PS50089">
    <property type="entry name" value="ZF_RING_2"/>
    <property type="match status" value="1"/>
</dbReference>
<dbReference type="SMART" id="SM00184">
    <property type="entry name" value="RING"/>
    <property type="match status" value="1"/>
</dbReference>
<keyword evidence="1" id="KW-0479">Metal-binding</keyword>
<keyword evidence="3" id="KW-0862">Zinc</keyword>
<keyword evidence="8" id="KW-1185">Reference proteome</keyword>
<feature type="compositionally biased region" description="Basic residues" evidence="5">
    <location>
        <begin position="99"/>
        <end position="111"/>
    </location>
</feature>
<dbReference type="InterPro" id="IPR013083">
    <property type="entry name" value="Znf_RING/FYVE/PHD"/>
</dbReference>
<proteinExistence type="predicted"/>
<feature type="domain" description="RING-type" evidence="6">
    <location>
        <begin position="156"/>
        <end position="235"/>
    </location>
</feature>
<evidence type="ECO:0000313" key="8">
    <source>
        <dbReference type="Proteomes" id="UP001175211"/>
    </source>
</evidence>
<evidence type="ECO:0000313" key="7">
    <source>
        <dbReference type="EMBL" id="KAK0466202.1"/>
    </source>
</evidence>
<dbReference type="InterPro" id="IPR001841">
    <property type="entry name" value="Znf_RING"/>
</dbReference>
<dbReference type="EMBL" id="JAUEPS010000004">
    <property type="protein sequence ID" value="KAK0466202.1"/>
    <property type="molecule type" value="Genomic_DNA"/>
</dbReference>